<keyword evidence="2" id="KW-1133">Transmembrane helix</keyword>
<dbReference type="Proteomes" id="UP001163127">
    <property type="component" value="Chromosome"/>
</dbReference>
<dbReference type="Gene3D" id="3.10.350.10">
    <property type="entry name" value="LysM domain"/>
    <property type="match status" value="1"/>
</dbReference>
<organism evidence="4 5">
    <name type="scientific">Actinomyces naeslundii</name>
    <dbReference type="NCBI Taxonomy" id="1655"/>
    <lineage>
        <taxon>Bacteria</taxon>
        <taxon>Bacillati</taxon>
        <taxon>Actinomycetota</taxon>
        <taxon>Actinomycetes</taxon>
        <taxon>Actinomycetales</taxon>
        <taxon>Actinomycetaceae</taxon>
        <taxon>Actinomyces</taxon>
    </lineage>
</organism>
<evidence type="ECO:0000256" key="1">
    <source>
        <dbReference type="SAM" id="MobiDB-lite"/>
    </source>
</evidence>
<evidence type="ECO:0000259" key="3">
    <source>
        <dbReference type="PROSITE" id="PS51782"/>
    </source>
</evidence>
<evidence type="ECO:0000256" key="2">
    <source>
        <dbReference type="SAM" id="Phobius"/>
    </source>
</evidence>
<gene>
    <name evidence="4" type="ORF">OFA60_03370</name>
</gene>
<feature type="domain" description="LysM" evidence="3">
    <location>
        <begin position="202"/>
        <end position="259"/>
    </location>
</feature>
<feature type="compositionally biased region" description="Polar residues" evidence="1">
    <location>
        <begin position="188"/>
        <end position="208"/>
    </location>
</feature>
<dbReference type="EMBL" id="CP113787">
    <property type="protein sequence ID" value="WAL44196.1"/>
    <property type="molecule type" value="Genomic_DNA"/>
</dbReference>
<dbReference type="PROSITE" id="PS51782">
    <property type="entry name" value="LYSM"/>
    <property type="match status" value="1"/>
</dbReference>
<feature type="transmembrane region" description="Helical" evidence="2">
    <location>
        <begin position="52"/>
        <end position="79"/>
    </location>
</feature>
<accession>A0AA47FKQ4</accession>
<feature type="region of interest" description="Disordered" evidence="1">
    <location>
        <begin position="130"/>
        <end position="210"/>
    </location>
</feature>
<proteinExistence type="predicted"/>
<feature type="compositionally biased region" description="Low complexity" evidence="1">
    <location>
        <begin position="156"/>
        <end position="168"/>
    </location>
</feature>
<dbReference type="InterPro" id="IPR018392">
    <property type="entry name" value="LysM"/>
</dbReference>
<evidence type="ECO:0000313" key="5">
    <source>
        <dbReference type="Proteomes" id="UP001163127"/>
    </source>
</evidence>
<dbReference type="InterPro" id="IPR036779">
    <property type="entry name" value="LysM_dom_sf"/>
</dbReference>
<sequence length="276" mass="28024">MEVDMGPRLRLTLVAGFSGALLLLLGLATRDAAEGLLEVPPPSWGMSELTDAVVAGTCTIGALGALWHLVSAVLAFIVLPSSRAHGTLRNGDASGPAARILAGWGAPAVRRIAASALVVSLSSAPALAAEDTGNGDDLGWRPTSSAPASPTPSPTPSERSAPSPSASRTEPDEPEEPSESVPPTSAENQASTAPDTGATSERTHTVQPGESLWSVTARLLPADAGPAQIAQTWPVLYRANVETIGPNPSLIRPGAVLTIPSTLTTPTTTGGQPPSH</sequence>
<dbReference type="CDD" id="cd00118">
    <property type="entry name" value="LysM"/>
    <property type="match status" value="1"/>
</dbReference>
<reference evidence="4" key="1">
    <citation type="submission" date="2022-11" db="EMBL/GenBank/DDBJ databases">
        <title>Dental biofilm bacteria. Genome sequencing and assembly.</title>
        <authorList>
            <person name="Robertsson C."/>
        </authorList>
    </citation>
    <scope>NUCLEOTIDE SEQUENCE</scope>
    <source>
        <strain evidence="4">CW</strain>
    </source>
</reference>
<keyword evidence="2" id="KW-0812">Transmembrane</keyword>
<protein>
    <submittedName>
        <fullName evidence="4">LysM domain-containing protein</fullName>
    </submittedName>
</protein>
<dbReference type="AlphaFoldDB" id="A0AA47FKQ4"/>
<evidence type="ECO:0000313" key="4">
    <source>
        <dbReference type="EMBL" id="WAL44196.1"/>
    </source>
</evidence>
<name>A0AA47FKQ4_ACTNA</name>
<keyword evidence="2" id="KW-0472">Membrane</keyword>